<gene>
    <name evidence="2" type="ORF">SAMN05216207_103242</name>
</gene>
<dbReference type="Proteomes" id="UP000199614">
    <property type="component" value="Unassembled WGS sequence"/>
</dbReference>
<reference evidence="2 3" key="1">
    <citation type="submission" date="2016-10" db="EMBL/GenBank/DDBJ databases">
        <authorList>
            <person name="de Groot N.N."/>
        </authorList>
    </citation>
    <scope>NUCLEOTIDE SEQUENCE [LARGE SCALE GENOMIC DNA]</scope>
    <source>
        <strain evidence="2 3">CGMCC 4.1877</strain>
    </source>
</reference>
<protein>
    <submittedName>
        <fullName evidence="2">Uncharacterized conserved protein YbjT, contains NAD(P)-binding and DUF2867 domains</fullName>
    </submittedName>
</protein>
<dbReference type="Gene3D" id="3.90.25.10">
    <property type="entry name" value="UDP-galactose 4-epimerase, domain 1"/>
    <property type="match status" value="1"/>
</dbReference>
<dbReference type="InterPro" id="IPR036291">
    <property type="entry name" value="NAD(P)-bd_dom_sf"/>
</dbReference>
<accession>A0A1I5EQM1</accession>
<sequence length="286" mass="29380">MITVLGATGNVGSQVVRELRATGTPVRAVARTIGRIDGAEPWPGDMGDTAFLRRAFDGADAAFVLLPLDATTPGYAASQARLGSSVVTALREAGVPRVVALSSLGAEVPGGPDLSVTGYLGSLHEQEARLATLDARVTAVRPGMFLESFLQAAEAMRAHGVHADSIDPHVALPMVATRDVGRAAAAALLAPSAPGIVEVPGPADRTVPEVVAALGPALGLPDLSYVRLPDAEMEQVLQQAGMPADTARLHVAMNRAFNAGRVRAHDPRGDATGTLTVEEWAAGVAS</sequence>
<feature type="domain" description="NmrA-like" evidence="1">
    <location>
        <begin position="2"/>
        <end position="258"/>
    </location>
</feature>
<dbReference type="STRING" id="260086.SAMN05216207_103242"/>
<dbReference type="AlphaFoldDB" id="A0A1I5EQM1"/>
<evidence type="ECO:0000313" key="3">
    <source>
        <dbReference type="Proteomes" id="UP000199614"/>
    </source>
</evidence>
<dbReference type="SUPFAM" id="SSF51735">
    <property type="entry name" value="NAD(P)-binding Rossmann-fold domains"/>
    <property type="match status" value="1"/>
</dbReference>
<dbReference type="InterPro" id="IPR008030">
    <property type="entry name" value="NmrA-like"/>
</dbReference>
<dbReference type="Gene3D" id="3.40.50.720">
    <property type="entry name" value="NAD(P)-binding Rossmann-like Domain"/>
    <property type="match status" value="1"/>
</dbReference>
<keyword evidence="3" id="KW-1185">Reference proteome</keyword>
<evidence type="ECO:0000313" key="2">
    <source>
        <dbReference type="EMBL" id="SFO13815.1"/>
    </source>
</evidence>
<dbReference type="InterPro" id="IPR051604">
    <property type="entry name" value="Ergot_Alk_Oxidoreductase"/>
</dbReference>
<dbReference type="RefSeq" id="WP_177238697.1">
    <property type="nucleotide sequence ID" value="NZ_FOUY01000032.1"/>
</dbReference>
<proteinExistence type="predicted"/>
<dbReference type="EMBL" id="FOUY01000032">
    <property type="protein sequence ID" value="SFO13815.1"/>
    <property type="molecule type" value="Genomic_DNA"/>
</dbReference>
<dbReference type="PANTHER" id="PTHR43162">
    <property type="match status" value="1"/>
</dbReference>
<name>A0A1I5EQM1_PSUAM</name>
<evidence type="ECO:0000259" key="1">
    <source>
        <dbReference type="Pfam" id="PF05368"/>
    </source>
</evidence>
<organism evidence="2 3">
    <name type="scientific">Pseudonocardia ammonioxydans</name>
    <dbReference type="NCBI Taxonomy" id="260086"/>
    <lineage>
        <taxon>Bacteria</taxon>
        <taxon>Bacillati</taxon>
        <taxon>Actinomycetota</taxon>
        <taxon>Actinomycetes</taxon>
        <taxon>Pseudonocardiales</taxon>
        <taxon>Pseudonocardiaceae</taxon>
        <taxon>Pseudonocardia</taxon>
    </lineage>
</organism>
<dbReference type="Pfam" id="PF05368">
    <property type="entry name" value="NmrA"/>
    <property type="match status" value="1"/>
</dbReference>
<dbReference type="PANTHER" id="PTHR43162:SF1">
    <property type="entry name" value="PRESTALK A DIFFERENTIATION PROTEIN A"/>
    <property type="match status" value="1"/>
</dbReference>